<accession>A0ABW5TFN7</accession>
<gene>
    <name evidence="2" type="ORF">ACFSR8_15830</name>
</gene>
<evidence type="ECO:0000259" key="1">
    <source>
        <dbReference type="PROSITE" id="PS50828"/>
    </source>
</evidence>
<reference evidence="3" key="1">
    <citation type="journal article" date="2019" name="Int. J. Syst. Evol. Microbiol.">
        <title>The Global Catalogue of Microorganisms (GCM) 10K type strain sequencing project: providing services to taxonomists for standard genome sequencing and annotation.</title>
        <authorList>
            <consortium name="The Broad Institute Genomics Platform"/>
            <consortium name="The Broad Institute Genome Sequencing Center for Infectious Disease"/>
            <person name="Wu L."/>
            <person name="Ma J."/>
        </authorList>
    </citation>
    <scope>NUCLEOTIDE SEQUENCE [LARGE SCALE GENOMIC DNA]</scope>
    <source>
        <strain evidence="3">KCTC 42398</strain>
    </source>
</reference>
<keyword evidence="3" id="KW-1185">Reference proteome</keyword>
<organism evidence="2 3">
    <name type="scientific">Hyunsoonleella rubra</name>
    <dbReference type="NCBI Taxonomy" id="1737062"/>
    <lineage>
        <taxon>Bacteria</taxon>
        <taxon>Pseudomonadati</taxon>
        <taxon>Bacteroidota</taxon>
        <taxon>Flavobacteriia</taxon>
        <taxon>Flavobacteriales</taxon>
        <taxon>Flavobacteriaceae</taxon>
    </lineage>
</organism>
<comment type="caution">
    <text evidence="2">The sequence shown here is derived from an EMBL/GenBank/DDBJ whole genome shotgun (WGS) entry which is preliminary data.</text>
</comment>
<dbReference type="RefSeq" id="WP_380293806.1">
    <property type="nucleotide sequence ID" value="NZ_JBHULY010000039.1"/>
</dbReference>
<dbReference type="InterPro" id="IPR036063">
    <property type="entry name" value="Smr_dom_sf"/>
</dbReference>
<dbReference type="Gene3D" id="3.30.1370.110">
    <property type="match status" value="1"/>
</dbReference>
<protein>
    <submittedName>
        <fullName evidence="2">Smr/MutS family protein</fullName>
    </submittedName>
</protein>
<dbReference type="InterPro" id="IPR002625">
    <property type="entry name" value="Smr_dom"/>
</dbReference>
<dbReference type="Proteomes" id="UP001597476">
    <property type="component" value="Unassembled WGS sequence"/>
</dbReference>
<dbReference type="Pfam" id="PF01713">
    <property type="entry name" value="Smr"/>
    <property type="match status" value="1"/>
</dbReference>
<evidence type="ECO:0000313" key="2">
    <source>
        <dbReference type="EMBL" id="MFD2727694.1"/>
    </source>
</evidence>
<dbReference type="EMBL" id="JBHULY010000039">
    <property type="protein sequence ID" value="MFD2727694.1"/>
    <property type="molecule type" value="Genomic_DNA"/>
</dbReference>
<feature type="domain" description="Smr" evidence="1">
    <location>
        <begin position="123"/>
        <end position="183"/>
    </location>
</feature>
<dbReference type="PROSITE" id="PS50828">
    <property type="entry name" value="SMR"/>
    <property type="match status" value="1"/>
</dbReference>
<evidence type="ECO:0000313" key="3">
    <source>
        <dbReference type="Proteomes" id="UP001597476"/>
    </source>
</evidence>
<proteinExistence type="predicted"/>
<name>A0ABW5TFN7_9FLAO</name>
<sequence length="187" mass="21552">MIQKIKKGDRVSVLDEDLFGIVKQVNGTTITIETDEGFLLNFSQSELVVERSKKDIDTALFSEATVSQVISEKEGAKKRKAPKKRSREKLQPPMEVDLHIHQLVKSTKGMTNHDMLTLQLDTAKRQLEFAFQKRIQRIVFIHGVGEGVLKLELEYLLNRYENLKFYDANYQKYGQGATEVYIFQNKV</sequence>